<organism evidence="3 4">
    <name type="scientific">Eubacterium album</name>
    <dbReference type="NCBI Taxonomy" id="2978477"/>
    <lineage>
        <taxon>Bacteria</taxon>
        <taxon>Bacillati</taxon>
        <taxon>Bacillota</taxon>
        <taxon>Clostridia</taxon>
        <taxon>Eubacteriales</taxon>
        <taxon>Eubacteriaceae</taxon>
        <taxon>Eubacterium</taxon>
    </lineage>
</organism>
<gene>
    <name evidence="3" type="ORF">N5B56_11710</name>
</gene>
<keyword evidence="1" id="KW-0378">Hydrolase</keyword>
<dbReference type="EMBL" id="JAODBU010000012">
    <property type="protein sequence ID" value="MCT7399739.1"/>
    <property type="molecule type" value="Genomic_DNA"/>
</dbReference>
<dbReference type="Pfam" id="PF04203">
    <property type="entry name" value="Sortase"/>
    <property type="match status" value="1"/>
</dbReference>
<dbReference type="Proteomes" id="UP001431199">
    <property type="component" value="Unassembled WGS sequence"/>
</dbReference>
<dbReference type="InterPro" id="IPR023365">
    <property type="entry name" value="Sortase_dom-sf"/>
</dbReference>
<dbReference type="InterPro" id="IPR005754">
    <property type="entry name" value="Sortase"/>
</dbReference>
<evidence type="ECO:0000256" key="1">
    <source>
        <dbReference type="ARBA" id="ARBA00022801"/>
    </source>
</evidence>
<accession>A0ABT2M2J0</accession>
<feature type="compositionally biased region" description="Low complexity" evidence="2">
    <location>
        <begin position="57"/>
        <end position="75"/>
    </location>
</feature>
<protein>
    <submittedName>
        <fullName evidence="3">Class B sortase</fullName>
    </submittedName>
</protein>
<keyword evidence="4" id="KW-1185">Reference proteome</keyword>
<sequence>MVKFSSSRNKKSMKKRNLLIAILIVAMLAFSVAGTYIFMYFSSGKNPTEYKKTNATSQSNKSNNNSAINNNSDSMNDNEDDSIINPYDWDKIAKTNKDIYAYIYIPGTKIELPVAQSDDSKDDSFYLTHNEKGNYEFSGCIYSEKINSTDFTDPVTVFYGHNMLNGTMFAHLHYFEKKDFFDKHEYFYVYTPSHKLTYRVYSAYVYDDTHILKAFDFSDIQVRMDYFKTTLNPSVSNANVRKDVALTQDSKILTLSTCTSGKSNTRYIVNGLFIKDDVTD</sequence>
<dbReference type="Gene3D" id="2.40.260.10">
    <property type="entry name" value="Sortase"/>
    <property type="match status" value="1"/>
</dbReference>
<evidence type="ECO:0000256" key="2">
    <source>
        <dbReference type="SAM" id="MobiDB-lite"/>
    </source>
</evidence>
<dbReference type="InterPro" id="IPR009835">
    <property type="entry name" value="SrtB"/>
</dbReference>
<proteinExistence type="predicted"/>
<dbReference type="RefSeq" id="WP_117910265.1">
    <property type="nucleotide sequence ID" value="NZ_JAODBU010000012.1"/>
</dbReference>
<evidence type="ECO:0000313" key="4">
    <source>
        <dbReference type="Proteomes" id="UP001431199"/>
    </source>
</evidence>
<dbReference type="CDD" id="cd05826">
    <property type="entry name" value="Sortase_B"/>
    <property type="match status" value="1"/>
</dbReference>
<dbReference type="SUPFAM" id="SSF63817">
    <property type="entry name" value="Sortase"/>
    <property type="match status" value="1"/>
</dbReference>
<name>A0ABT2M2J0_9FIRM</name>
<comment type="caution">
    <text evidence="3">The sequence shown here is derived from an EMBL/GenBank/DDBJ whole genome shotgun (WGS) entry which is preliminary data.</text>
</comment>
<evidence type="ECO:0000313" key="3">
    <source>
        <dbReference type="EMBL" id="MCT7399739.1"/>
    </source>
</evidence>
<feature type="region of interest" description="Disordered" evidence="2">
    <location>
        <begin position="50"/>
        <end position="79"/>
    </location>
</feature>
<reference evidence="3" key="1">
    <citation type="submission" date="2022-09" db="EMBL/GenBank/DDBJ databases">
        <title>Eubacterium sp. LFL-14 isolated from human feces.</title>
        <authorList>
            <person name="Liu F."/>
        </authorList>
    </citation>
    <scope>NUCLEOTIDE SEQUENCE</scope>
    <source>
        <strain evidence="3">LFL-14</strain>
    </source>
</reference>